<dbReference type="CDD" id="cd00383">
    <property type="entry name" value="trans_reg_C"/>
    <property type="match status" value="1"/>
</dbReference>
<dbReference type="SUPFAM" id="SSF46894">
    <property type="entry name" value="C-terminal effector domain of the bipartite response regulators"/>
    <property type="match status" value="1"/>
</dbReference>
<dbReference type="Pfam" id="PF13401">
    <property type="entry name" value="AAA_22"/>
    <property type="match status" value="1"/>
</dbReference>
<evidence type="ECO:0000256" key="2">
    <source>
        <dbReference type="PROSITE-ProRule" id="PRU01091"/>
    </source>
</evidence>
<feature type="domain" description="OmpR/PhoB-type" evidence="3">
    <location>
        <begin position="1"/>
        <end position="98"/>
    </location>
</feature>
<dbReference type="InterPro" id="IPR016032">
    <property type="entry name" value="Sig_transdc_resp-reg_C-effctor"/>
</dbReference>
<evidence type="ECO:0000256" key="1">
    <source>
        <dbReference type="ARBA" id="ARBA00023125"/>
    </source>
</evidence>
<name>A0A7W9Y9I8_9HYPH</name>
<evidence type="ECO:0000259" key="3">
    <source>
        <dbReference type="PROSITE" id="PS51755"/>
    </source>
</evidence>
<dbReference type="Gene3D" id="3.40.50.300">
    <property type="entry name" value="P-loop containing nucleotide triphosphate hydrolases"/>
    <property type="match status" value="1"/>
</dbReference>
<dbReference type="InterPro" id="IPR049945">
    <property type="entry name" value="AAA_22"/>
</dbReference>
<gene>
    <name evidence="4" type="ORF">HNQ72_003493</name>
</gene>
<keyword evidence="1 2" id="KW-0238">DNA-binding</keyword>
<dbReference type="PANTHER" id="PTHR47691">
    <property type="entry name" value="REGULATOR-RELATED"/>
    <property type="match status" value="1"/>
</dbReference>
<dbReference type="AlphaFoldDB" id="A0A7W9Y9I8"/>
<dbReference type="InterPro" id="IPR001867">
    <property type="entry name" value="OmpR/PhoB-type_DNA-bd"/>
</dbReference>
<dbReference type="SMART" id="SM00862">
    <property type="entry name" value="Trans_reg_C"/>
    <property type="match status" value="1"/>
</dbReference>
<dbReference type="Proteomes" id="UP000547879">
    <property type="component" value="Unassembled WGS sequence"/>
</dbReference>
<dbReference type="Pfam" id="PF00486">
    <property type="entry name" value="Trans_reg_C"/>
    <property type="match status" value="1"/>
</dbReference>
<accession>A0A7W9Y9I8</accession>
<protein>
    <submittedName>
        <fullName evidence="4">Putative ATPase/DNA-binding winged helix-turn-helix (WHTH) protein</fullName>
    </submittedName>
</protein>
<reference evidence="4 5" key="1">
    <citation type="submission" date="2020-08" db="EMBL/GenBank/DDBJ databases">
        <title>Genomic Encyclopedia of Type Strains, Phase IV (KMG-IV): sequencing the most valuable type-strain genomes for metagenomic binning, comparative biology and taxonomic classification.</title>
        <authorList>
            <person name="Goeker M."/>
        </authorList>
    </citation>
    <scope>NUCLEOTIDE SEQUENCE [LARGE SCALE GENOMIC DNA]</scope>
    <source>
        <strain evidence="4 5">DSM 100734</strain>
    </source>
</reference>
<dbReference type="InterPro" id="IPR036388">
    <property type="entry name" value="WH-like_DNA-bd_sf"/>
</dbReference>
<keyword evidence="5" id="KW-1185">Reference proteome</keyword>
<dbReference type="GO" id="GO:0003677">
    <property type="term" value="F:DNA binding"/>
    <property type="evidence" value="ECO:0007669"/>
    <property type="project" value="UniProtKB-UniRule"/>
</dbReference>
<dbReference type="GO" id="GO:0006355">
    <property type="term" value="P:regulation of DNA-templated transcription"/>
    <property type="evidence" value="ECO:0007669"/>
    <property type="project" value="InterPro"/>
</dbReference>
<comment type="caution">
    <text evidence="4">The sequence shown here is derived from an EMBL/GenBank/DDBJ whole genome shotgun (WGS) entry which is preliminary data.</text>
</comment>
<dbReference type="GO" id="GO:0000160">
    <property type="term" value="P:phosphorelay signal transduction system"/>
    <property type="evidence" value="ECO:0007669"/>
    <property type="project" value="InterPro"/>
</dbReference>
<dbReference type="EMBL" id="JACHEG010000003">
    <property type="protein sequence ID" value="MBB6163653.1"/>
    <property type="molecule type" value="Genomic_DNA"/>
</dbReference>
<dbReference type="PANTHER" id="PTHR47691:SF3">
    <property type="entry name" value="HTH-TYPE TRANSCRIPTIONAL REGULATOR RV0890C-RELATED"/>
    <property type="match status" value="1"/>
</dbReference>
<dbReference type="PROSITE" id="PS51755">
    <property type="entry name" value="OMPR_PHOB"/>
    <property type="match status" value="1"/>
</dbReference>
<feature type="DNA-binding region" description="OmpR/PhoB-type" evidence="2">
    <location>
        <begin position="1"/>
        <end position="98"/>
    </location>
</feature>
<sequence>MSFLKFGSFELDLTNKRLSEAGKPYQLGKKALEILAVLASRAGEIVSKEDLLHAAWPTTTVEEGALRVHIVTLRKALGDRSGRRYIENIAGRGYIFVAPVEVADANHSLHSIPSAAPESNLPRFPGRLIGRESFVETCLIAFGSTRLLTISGAGGMGKTAVALEIARRISASRRVIFIDLAALTDQSLIMPTLASALGLIVFTDDYRQAVLNALRESDALLLFDNCEHLIEAVAVTVDRILKETTGISVIATSRESLRVAGERVRQLPSLPVPEAETPRSELLAFPSVELLIESVRLASDTLTFEDDESVSAAADIVRSLDGIPLAIELAASRVSNLGLTSVLDSLDDPLSILRRGRRTAPPRQQTLRATLNWSYDSLTEDERKLFAQMAVFPGTFSDQGAEAIAGDWLIGEAFDTAFDGLVLKSMIAVSNNDGRYRLLDTTKGYAAEKLAASGLEPQYRKAHALYCREELIRAEYDWRVLPTHDWMRRYGPLINDLRSAANWAFSQQGDLDLAVELIAISNVLWTQLGVMHEQLVAVEKALDLLHSTKHLGTDVELQLRVSRGSGLYHVRGFKSDDEAIAEFERAAVIAEHLGNPGRIMRAYGGKASVASSNGRYTDTIAIALDLQKRFPGAASFSRFLEHNYLFHGEFSASREQAEISLLEASRAVRTTLNNGTGYDQGTIAKAVIAMIDFLEGKIDQSFVAVREMLADSEQLGHSISSCLMLCLTAVPVAYLSGNTADARARLDTVRQLTARDMLVRWQEWVDGYDMVVPDNTQTVEVQTALQGVLLEGVGMRLEYMTVLAGCRASAPALDRALSGDAGWCRPELLRLTAVTLIKKDRDKAVATLREALDLARSMGAVFWELRCAICLFRLSPPSQSAAARSQLKSSLATFECTHPIADIETARKLLA</sequence>
<evidence type="ECO:0000313" key="4">
    <source>
        <dbReference type="EMBL" id="MBB6163653.1"/>
    </source>
</evidence>
<dbReference type="GO" id="GO:0016887">
    <property type="term" value="F:ATP hydrolysis activity"/>
    <property type="evidence" value="ECO:0007669"/>
    <property type="project" value="InterPro"/>
</dbReference>
<dbReference type="RefSeq" id="WP_183993531.1">
    <property type="nucleotide sequence ID" value="NZ_BMHW01000008.1"/>
</dbReference>
<dbReference type="InterPro" id="IPR027417">
    <property type="entry name" value="P-loop_NTPase"/>
</dbReference>
<dbReference type="Gene3D" id="1.10.10.10">
    <property type="entry name" value="Winged helix-like DNA-binding domain superfamily/Winged helix DNA-binding domain"/>
    <property type="match status" value="1"/>
</dbReference>
<organism evidence="4 5">
    <name type="scientific">Rhizobium wenxiniae</name>
    <dbReference type="NCBI Taxonomy" id="1737357"/>
    <lineage>
        <taxon>Bacteria</taxon>
        <taxon>Pseudomonadati</taxon>
        <taxon>Pseudomonadota</taxon>
        <taxon>Alphaproteobacteria</taxon>
        <taxon>Hyphomicrobiales</taxon>
        <taxon>Rhizobiaceae</taxon>
        <taxon>Rhizobium/Agrobacterium group</taxon>
        <taxon>Rhizobium</taxon>
    </lineage>
</organism>
<proteinExistence type="predicted"/>
<dbReference type="SUPFAM" id="SSF52540">
    <property type="entry name" value="P-loop containing nucleoside triphosphate hydrolases"/>
    <property type="match status" value="1"/>
</dbReference>
<evidence type="ECO:0000313" key="5">
    <source>
        <dbReference type="Proteomes" id="UP000547879"/>
    </source>
</evidence>